<organism evidence="1">
    <name type="scientific">metagenome</name>
    <dbReference type="NCBI Taxonomy" id="256318"/>
    <lineage>
        <taxon>unclassified sequences</taxon>
        <taxon>metagenomes</taxon>
    </lineage>
</organism>
<proteinExistence type="predicted"/>
<dbReference type="EMBL" id="CZKA01000050">
    <property type="protein sequence ID" value="CUR58765.1"/>
    <property type="molecule type" value="Genomic_DNA"/>
</dbReference>
<dbReference type="AlphaFoldDB" id="A0A2P2C9U1"/>
<dbReference type="Pfam" id="PF14019">
    <property type="entry name" value="DUF4235"/>
    <property type="match status" value="1"/>
</dbReference>
<evidence type="ECO:0000313" key="1">
    <source>
        <dbReference type="EMBL" id="CUR58765.1"/>
    </source>
</evidence>
<evidence type="ECO:0008006" key="2">
    <source>
        <dbReference type="Google" id="ProtNLM"/>
    </source>
</evidence>
<protein>
    <recommendedName>
        <fullName evidence="2">Integral membrane protein</fullName>
    </recommendedName>
</protein>
<reference evidence="1" key="1">
    <citation type="submission" date="2015-08" db="EMBL/GenBank/DDBJ databases">
        <authorList>
            <person name="Babu N.S."/>
            <person name="Beckwith C.J."/>
            <person name="Beseler K.G."/>
            <person name="Brison A."/>
            <person name="Carone J.V."/>
            <person name="Caskin T.P."/>
            <person name="Diamond M."/>
            <person name="Durham M.E."/>
            <person name="Foxe J.M."/>
            <person name="Go M."/>
            <person name="Henderson B.A."/>
            <person name="Jones I.B."/>
            <person name="McGettigan J.A."/>
            <person name="Micheletti S.J."/>
            <person name="Nasrallah M.E."/>
            <person name="Ortiz D."/>
            <person name="Piller C.R."/>
            <person name="Privatt S.R."/>
            <person name="Schneider S.L."/>
            <person name="Sharp S."/>
            <person name="Smith T.C."/>
            <person name="Stanton J.D."/>
            <person name="Ullery H.E."/>
            <person name="Wilson R.J."/>
            <person name="Serrano M.G."/>
            <person name="Buck G."/>
            <person name="Lee V."/>
            <person name="Wang Y."/>
            <person name="Carvalho R."/>
            <person name="Voegtly L."/>
            <person name="Shi R."/>
            <person name="Duckworth R."/>
            <person name="Johnson A."/>
            <person name="Loviza R."/>
            <person name="Walstead R."/>
            <person name="Shah Z."/>
            <person name="Kiflezghi M."/>
            <person name="Wade K."/>
            <person name="Ball S.L."/>
            <person name="Bradley K.W."/>
            <person name="Asai D.J."/>
            <person name="Bowman C.A."/>
            <person name="Russell D.A."/>
            <person name="Pope W.H."/>
            <person name="Jacobs-Sera D."/>
            <person name="Hendrix R.W."/>
            <person name="Hatfull G.F."/>
        </authorList>
    </citation>
    <scope>NUCLEOTIDE SEQUENCE</scope>
</reference>
<dbReference type="InterPro" id="IPR025329">
    <property type="entry name" value="DUF4235"/>
</dbReference>
<accession>A0A2P2C9U1</accession>
<name>A0A2P2C9U1_9ZZZZ</name>
<sequence length="98" mass="10526">MPTEKQTSTSAKVLYRPVGLASSLIGGLVAGQVFQQVWKRATPGDKADAPRPLESEYRLREVLVAAAIQGAIFAVVKTAINRGGATLFQKWTGEWPGD</sequence>
<gene>
    <name evidence="1" type="ORF">NOCA2540034</name>
</gene>